<keyword evidence="8" id="KW-1185">Reference proteome</keyword>
<dbReference type="PANTHER" id="PTHR10188:SF6">
    <property type="entry name" value="N(4)-(BETA-N-ACETYLGLUCOSAMINYL)-L-ASPARAGINASE"/>
    <property type="match status" value="1"/>
</dbReference>
<evidence type="ECO:0000256" key="6">
    <source>
        <dbReference type="PIRSR" id="PIRSR600246-3"/>
    </source>
</evidence>
<dbReference type="Proteomes" id="UP000192582">
    <property type="component" value="Unassembled WGS sequence"/>
</dbReference>
<evidence type="ECO:0000313" key="8">
    <source>
        <dbReference type="Proteomes" id="UP000192582"/>
    </source>
</evidence>
<dbReference type="GO" id="GO:0006508">
    <property type="term" value="P:proteolysis"/>
    <property type="evidence" value="ECO:0007669"/>
    <property type="project" value="UniProtKB-KW"/>
</dbReference>
<reference evidence="7 8" key="1">
    <citation type="submission" date="2017-04" db="EMBL/GenBank/DDBJ databases">
        <authorList>
            <person name="Afonso C.L."/>
            <person name="Miller P.J."/>
            <person name="Scott M.A."/>
            <person name="Spackman E."/>
            <person name="Goraichik I."/>
            <person name="Dimitrov K.M."/>
            <person name="Suarez D.L."/>
            <person name="Swayne D.E."/>
        </authorList>
    </citation>
    <scope>NUCLEOTIDE SEQUENCE [LARGE SCALE GENOMIC DNA]</scope>
    <source>
        <strain evidence="7 8">KR-140</strain>
    </source>
</reference>
<dbReference type="GO" id="GO:0008233">
    <property type="term" value="F:peptidase activity"/>
    <property type="evidence" value="ECO:0007669"/>
    <property type="project" value="UniProtKB-KW"/>
</dbReference>
<name>A0A1W1VNR7_9DEIO</name>
<accession>A0A1W1VNR7</accession>
<keyword evidence="2" id="KW-0378">Hydrolase</keyword>
<evidence type="ECO:0000256" key="1">
    <source>
        <dbReference type="ARBA" id="ARBA00022670"/>
    </source>
</evidence>
<dbReference type="RefSeq" id="WP_084049809.1">
    <property type="nucleotide sequence ID" value="NZ_FWWU01000009.1"/>
</dbReference>
<dbReference type="PANTHER" id="PTHR10188">
    <property type="entry name" value="L-ASPARAGINASE"/>
    <property type="match status" value="1"/>
</dbReference>
<dbReference type="Pfam" id="PF01112">
    <property type="entry name" value="Asparaginase_2"/>
    <property type="match status" value="2"/>
</dbReference>
<organism evidence="7 8">
    <name type="scientific">Deinococcus hopiensis KR-140</name>
    <dbReference type="NCBI Taxonomy" id="695939"/>
    <lineage>
        <taxon>Bacteria</taxon>
        <taxon>Thermotogati</taxon>
        <taxon>Deinococcota</taxon>
        <taxon>Deinococci</taxon>
        <taxon>Deinococcales</taxon>
        <taxon>Deinococcaceae</taxon>
        <taxon>Deinococcus</taxon>
    </lineage>
</organism>
<dbReference type="FunFam" id="3.60.20.30:FF:000001">
    <property type="entry name" value="Isoaspartyl peptidase/L-asparaginase"/>
    <property type="match status" value="1"/>
</dbReference>
<dbReference type="AlphaFoldDB" id="A0A1W1VNR7"/>
<evidence type="ECO:0000256" key="5">
    <source>
        <dbReference type="PIRSR" id="PIRSR600246-2"/>
    </source>
</evidence>
<keyword evidence="1" id="KW-0645">Protease</keyword>
<keyword evidence="3" id="KW-0068">Autocatalytic cleavage</keyword>
<gene>
    <name evidence="7" type="ORF">SAMN00790413_02569</name>
</gene>
<evidence type="ECO:0000256" key="4">
    <source>
        <dbReference type="PIRSR" id="PIRSR600246-1"/>
    </source>
</evidence>
<feature type="binding site" evidence="5">
    <location>
        <begin position="183"/>
        <end position="186"/>
    </location>
    <ligand>
        <name>substrate</name>
    </ligand>
</feature>
<proteinExistence type="predicted"/>
<dbReference type="GO" id="GO:0016811">
    <property type="term" value="F:hydrolase activity, acting on carbon-nitrogen (but not peptide) bonds, in linear amides"/>
    <property type="evidence" value="ECO:0007669"/>
    <property type="project" value="UniProtKB-ARBA"/>
</dbReference>
<evidence type="ECO:0000256" key="3">
    <source>
        <dbReference type="ARBA" id="ARBA00022813"/>
    </source>
</evidence>
<dbReference type="Gene3D" id="3.60.20.30">
    <property type="entry name" value="(Glycosyl)asparaginase"/>
    <property type="match status" value="1"/>
</dbReference>
<dbReference type="STRING" id="695939.SAMN00790413_02569"/>
<dbReference type="InterPro" id="IPR000246">
    <property type="entry name" value="Peptidase_T2"/>
</dbReference>
<feature type="binding site" evidence="5">
    <location>
        <begin position="206"/>
        <end position="209"/>
    </location>
    <ligand>
        <name>substrate</name>
    </ligand>
</feature>
<dbReference type="OrthoDB" id="9780217at2"/>
<protein>
    <submittedName>
        <fullName evidence="7">Beta-aspartyl-peptidase (Threonine type)</fullName>
    </submittedName>
</protein>
<dbReference type="SUPFAM" id="SSF56235">
    <property type="entry name" value="N-terminal nucleophile aminohydrolases (Ntn hydrolases)"/>
    <property type="match status" value="1"/>
</dbReference>
<dbReference type="GO" id="GO:0005737">
    <property type="term" value="C:cytoplasm"/>
    <property type="evidence" value="ECO:0007669"/>
    <property type="project" value="TreeGrafter"/>
</dbReference>
<feature type="site" description="Cleavage; by autolysis" evidence="6">
    <location>
        <begin position="154"/>
        <end position="155"/>
    </location>
</feature>
<evidence type="ECO:0000313" key="7">
    <source>
        <dbReference type="EMBL" id="SMB94870.1"/>
    </source>
</evidence>
<feature type="active site" description="Nucleophile" evidence="4">
    <location>
        <position position="155"/>
    </location>
</feature>
<dbReference type="CDD" id="cd04512">
    <property type="entry name" value="Ntn_Asparaginase_2_like"/>
    <property type="match status" value="1"/>
</dbReference>
<evidence type="ECO:0000256" key="2">
    <source>
        <dbReference type="ARBA" id="ARBA00022801"/>
    </source>
</evidence>
<sequence>MTEPRRWAIIVHGGAHEVPAEKASASRAGCLAALKAGCRVLEGDGSAVEAVEAAIRVLEDDPTFNAGFGSALNSDGRVEMDSAMMDGRTLDVGAVAGLSGVRHPVSVARTLLREKEILLVGDGARRFAQEHRAELCAPEDMISPEQRGAAATHDTVGCVALDLNGHLAAGTSTGGLDGQRAGRVGDSPLPGCGFYAQDGVGAVALTGEGESLARMMVAARFMFALPEFTPDAALREQLEAMRVAVGGSGGGIALSAGGEIGWWHNSPNMPVAYVTAGMQQPRIYLAKAEEEQHG</sequence>
<dbReference type="EMBL" id="FWWU01000009">
    <property type="protein sequence ID" value="SMB94870.1"/>
    <property type="molecule type" value="Genomic_DNA"/>
</dbReference>
<dbReference type="InterPro" id="IPR029055">
    <property type="entry name" value="Ntn_hydrolases_N"/>
</dbReference>